<evidence type="ECO:0000313" key="1">
    <source>
        <dbReference type="EMBL" id="GAH93929.1"/>
    </source>
</evidence>
<feature type="non-terminal residue" evidence="1">
    <location>
        <position position="1"/>
    </location>
</feature>
<feature type="non-terminal residue" evidence="1">
    <location>
        <position position="44"/>
    </location>
</feature>
<proteinExistence type="predicted"/>
<protein>
    <submittedName>
        <fullName evidence="1">Uncharacterized protein</fullName>
    </submittedName>
</protein>
<sequence length="44" mass="5244">ELIAGYKKYGFNDTEITQIKTLFYPIPNYPDLVRMAVREVFYPE</sequence>
<comment type="caution">
    <text evidence="1">The sequence shown here is derived from an EMBL/GenBank/DDBJ whole genome shotgun (WGS) entry which is preliminary data.</text>
</comment>
<reference evidence="1" key="1">
    <citation type="journal article" date="2014" name="Front. Microbiol.">
        <title>High frequency of phylogenetically diverse reductive dehalogenase-homologous genes in deep subseafloor sedimentary metagenomes.</title>
        <authorList>
            <person name="Kawai M."/>
            <person name="Futagami T."/>
            <person name="Toyoda A."/>
            <person name="Takaki Y."/>
            <person name="Nishi S."/>
            <person name="Hori S."/>
            <person name="Arai W."/>
            <person name="Tsubouchi T."/>
            <person name="Morono Y."/>
            <person name="Uchiyama I."/>
            <person name="Ito T."/>
            <person name="Fujiyama A."/>
            <person name="Inagaki F."/>
            <person name="Takami H."/>
        </authorList>
    </citation>
    <scope>NUCLEOTIDE SEQUENCE</scope>
    <source>
        <strain evidence="1">Expedition CK06-06</strain>
    </source>
</reference>
<dbReference type="EMBL" id="BARU01049509">
    <property type="protein sequence ID" value="GAH93929.1"/>
    <property type="molecule type" value="Genomic_DNA"/>
</dbReference>
<name>X1KUU2_9ZZZZ</name>
<dbReference type="AlphaFoldDB" id="X1KUU2"/>
<accession>X1KUU2</accession>
<organism evidence="1">
    <name type="scientific">marine sediment metagenome</name>
    <dbReference type="NCBI Taxonomy" id="412755"/>
    <lineage>
        <taxon>unclassified sequences</taxon>
        <taxon>metagenomes</taxon>
        <taxon>ecological metagenomes</taxon>
    </lineage>
</organism>
<gene>
    <name evidence="1" type="ORF">S03H2_72833</name>
</gene>